<dbReference type="InterPro" id="IPR018466">
    <property type="entry name" value="Kre9/Knh1-like_N"/>
</dbReference>
<dbReference type="Proteomes" id="UP000191285">
    <property type="component" value="Unassembled WGS sequence"/>
</dbReference>
<feature type="chain" id="PRO_5012528718" description="Yeast cell wall synthesis Kre9/Knh1-like N-terminal domain-containing protein" evidence="2">
    <location>
        <begin position="18"/>
        <end position="143"/>
    </location>
</feature>
<keyword evidence="5" id="KW-1185">Reference proteome</keyword>
<comment type="caution">
    <text evidence="4">The sequence shown here is derived from an EMBL/GenBank/DDBJ whole genome shotgun (WGS) entry which is preliminary data.</text>
</comment>
<dbReference type="EMBL" id="MLKD01000024">
    <property type="protein sequence ID" value="OQE16435.1"/>
    <property type="molecule type" value="Genomic_DNA"/>
</dbReference>
<protein>
    <recommendedName>
        <fullName evidence="3">Yeast cell wall synthesis Kre9/Knh1-like N-terminal domain-containing protein</fullName>
    </recommendedName>
</protein>
<keyword evidence="1 2" id="KW-0732">Signal</keyword>
<evidence type="ECO:0000259" key="3">
    <source>
        <dbReference type="Pfam" id="PF10342"/>
    </source>
</evidence>
<sequence length="143" mass="15485">MQIILTTLAICVAFTSAALIADPELGQDSNGNPLPLNLDNDPMIKWSDTDPSKSKVYLYLSNFVQFPPECVSIIKGIDISPGQYTIPPGAMNCSIRGGPGYKFRISYEDNQCCGGFEAENNNAFNVVSYTTSNPASCSSWRCA</sequence>
<dbReference type="AlphaFoldDB" id="A0A1V6SQX3"/>
<dbReference type="Pfam" id="PF10342">
    <property type="entry name" value="Kre9_KNH"/>
    <property type="match status" value="1"/>
</dbReference>
<evidence type="ECO:0000313" key="4">
    <source>
        <dbReference type="EMBL" id="OQE16435.1"/>
    </source>
</evidence>
<evidence type="ECO:0000256" key="2">
    <source>
        <dbReference type="SAM" id="SignalP"/>
    </source>
</evidence>
<organism evidence="4 5">
    <name type="scientific">Penicillium steckii</name>
    <dbReference type="NCBI Taxonomy" id="303698"/>
    <lineage>
        <taxon>Eukaryota</taxon>
        <taxon>Fungi</taxon>
        <taxon>Dikarya</taxon>
        <taxon>Ascomycota</taxon>
        <taxon>Pezizomycotina</taxon>
        <taxon>Eurotiomycetes</taxon>
        <taxon>Eurotiomycetidae</taxon>
        <taxon>Eurotiales</taxon>
        <taxon>Aspergillaceae</taxon>
        <taxon>Penicillium</taxon>
    </lineage>
</organism>
<evidence type="ECO:0000256" key="1">
    <source>
        <dbReference type="ARBA" id="ARBA00022729"/>
    </source>
</evidence>
<name>A0A1V6SQX3_9EURO</name>
<reference evidence="5" key="1">
    <citation type="journal article" date="2017" name="Nat. Microbiol.">
        <title>Global analysis of biosynthetic gene clusters reveals vast potential of secondary metabolite production in Penicillium species.</title>
        <authorList>
            <person name="Nielsen J.C."/>
            <person name="Grijseels S."/>
            <person name="Prigent S."/>
            <person name="Ji B."/>
            <person name="Dainat J."/>
            <person name="Nielsen K.F."/>
            <person name="Frisvad J.C."/>
            <person name="Workman M."/>
            <person name="Nielsen J."/>
        </authorList>
    </citation>
    <scope>NUCLEOTIDE SEQUENCE [LARGE SCALE GENOMIC DNA]</scope>
    <source>
        <strain evidence="5">IBT 24891</strain>
    </source>
</reference>
<accession>A0A1V6SQX3</accession>
<proteinExistence type="predicted"/>
<evidence type="ECO:0000313" key="5">
    <source>
        <dbReference type="Proteomes" id="UP000191285"/>
    </source>
</evidence>
<feature type="signal peptide" evidence="2">
    <location>
        <begin position="1"/>
        <end position="17"/>
    </location>
</feature>
<feature type="domain" description="Yeast cell wall synthesis Kre9/Knh1-like N-terminal" evidence="3">
    <location>
        <begin position="44"/>
        <end position="110"/>
    </location>
</feature>
<gene>
    <name evidence="4" type="ORF">PENSTE_c024G03401</name>
</gene>